<sequence>MPHATLDTDVSISFFYDTLIPLYLNSWDDYHCRSEPPSLTRVILRCFSDVMHVIANIWTVVGLAATGSLAACLPYPVEKADVTVFISMKIVYSDGLETFFGRNIAGTHAVTIHKTPCRTARVHD</sequence>
<dbReference type="Proteomes" id="UP000078240">
    <property type="component" value="Unassembled WGS sequence"/>
</dbReference>
<organism evidence="1 2">
    <name type="scientific">Purpureocillium lilacinum</name>
    <name type="common">Paecilomyces lilacinus</name>
    <dbReference type="NCBI Taxonomy" id="33203"/>
    <lineage>
        <taxon>Eukaryota</taxon>
        <taxon>Fungi</taxon>
        <taxon>Dikarya</taxon>
        <taxon>Ascomycota</taxon>
        <taxon>Pezizomycotina</taxon>
        <taxon>Sordariomycetes</taxon>
        <taxon>Hypocreomycetidae</taxon>
        <taxon>Hypocreales</taxon>
        <taxon>Ophiocordycipitaceae</taxon>
        <taxon>Purpureocillium</taxon>
    </lineage>
</organism>
<gene>
    <name evidence="1" type="ORF">VFPBJ_11634</name>
</gene>
<dbReference type="AlphaFoldDB" id="A0A179F0W3"/>
<accession>A0A179F0W3</accession>
<comment type="caution">
    <text evidence="1">The sequence shown here is derived from an EMBL/GenBank/DDBJ whole genome shotgun (WGS) entry which is preliminary data.</text>
</comment>
<evidence type="ECO:0000313" key="1">
    <source>
        <dbReference type="EMBL" id="OAQ59086.1"/>
    </source>
</evidence>
<protein>
    <submittedName>
        <fullName evidence="1">Uncharacterized protein</fullName>
    </submittedName>
</protein>
<proteinExistence type="predicted"/>
<name>A0A179F0W3_PURLI</name>
<evidence type="ECO:0000313" key="2">
    <source>
        <dbReference type="Proteomes" id="UP000078240"/>
    </source>
</evidence>
<dbReference type="EMBL" id="LSBH01000043">
    <property type="protein sequence ID" value="OAQ59086.1"/>
    <property type="molecule type" value="Genomic_DNA"/>
</dbReference>
<reference evidence="1 2" key="1">
    <citation type="submission" date="2016-01" db="EMBL/GenBank/DDBJ databases">
        <title>Biosynthesis of antibiotic leucinostatins and their inhibition on Phytophthora in bio-control Purpureocillium lilacinum.</title>
        <authorList>
            <person name="Wang G."/>
            <person name="Liu Z."/>
            <person name="Lin R."/>
            <person name="Li E."/>
            <person name="Mao Z."/>
            <person name="Ling J."/>
            <person name="Yin W."/>
            <person name="Xie B."/>
        </authorList>
    </citation>
    <scope>NUCLEOTIDE SEQUENCE [LARGE SCALE GENOMIC DNA]</scope>
    <source>
        <strain evidence="1">PLBJ-1</strain>
    </source>
</reference>